<feature type="region of interest" description="Disordered" evidence="1">
    <location>
        <begin position="218"/>
        <end position="260"/>
    </location>
</feature>
<evidence type="ECO:0000313" key="2">
    <source>
        <dbReference type="EMBL" id="KAF3525257.1"/>
    </source>
</evidence>
<name>A0A8S9PRG4_BRACR</name>
<dbReference type="AlphaFoldDB" id="A0A8S9PRG4"/>
<gene>
    <name evidence="2" type="ORF">F2Q69_00050667</name>
</gene>
<accession>A0A8S9PRG4</accession>
<dbReference type="Proteomes" id="UP000712600">
    <property type="component" value="Unassembled WGS sequence"/>
</dbReference>
<dbReference type="EMBL" id="QGKX02001347">
    <property type="protein sequence ID" value="KAF3525257.1"/>
    <property type="molecule type" value="Genomic_DNA"/>
</dbReference>
<organism evidence="2 3">
    <name type="scientific">Brassica cretica</name>
    <name type="common">Mustard</name>
    <dbReference type="NCBI Taxonomy" id="69181"/>
    <lineage>
        <taxon>Eukaryota</taxon>
        <taxon>Viridiplantae</taxon>
        <taxon>Streptophyta</taxon>
        <taxon>Embryophyta</taxon>
        <taxon>Tracheophyta</taxon>
        <taxon>Spermatophyta</taxon>
        <taxon>Magnoliopsida</taxon>
        <taxon>eudicotyledons</taxon>
        <taxon>Gunneridae</taxon>
        <taxon>Pentapetalae</taxon>
        <taxon>rosids</taxon>
        <taxon>malvids</taxon>
        <taxon>Brassicales</taxon>
        <taxon>Brassicaceae</taxon>
        <taxon>Brassiceae</taxon>
        <taxon>Brassica</taxon>
    </lineage>
</organism>
<comment type="caution">
    <text evidence="2">The sequence shown here is derived from an EMBL/GenBank/DDBJ whole genome shotgun (WGS) entry which is preliminary data.</text>
</comment>
<evidence type="ECO:0000313" key="3">
    <source>
        <dbReference type="Proteomes" id="UP000712600"/>
    </source>
</evidence>
<sequence>MSSSQNEKKNSDVEMGEANPVLPIPAIHEATPTFVAGFLSFKERLSRPEGNKSQTDDAPLVGTDTAPVQVPEVLAQPSGSSSTPVLILERGQVMESMPPPLDRKEIVLGLPEPSAAPEFTPSILMNKLFYDFSRKTSRITPIETKRQVYDPKVGYHNYTEDTRVETSWTGQDWIVLAPGRGEPGADRPRPWARRPWCWSSSPMGEPTVVLVVLARGAGRPSPWASDRGAGRPRPWASDRGAGRPRPWARRTSENVPVLGS</sequence>
<protein>
    <submittedName>
        <fullName evidence="2">Uncharacterized protein</fullName>
    </submittedName>
</protein>
<proteinExistence type="predicted"/>
<evidence type="ECO:0000256" key="1">
    <source>
        <dbReference type="SAM" id="MobiDB-lite"/>
    </source>
</evidence>
<reference evidence="2" key="1">
    <citation type="submission" date="2019-12" db="EMBL/GenBank/DDBJ databases">
        <title>Genome sequencing and annotation of Brassica cretica.</title>
        <authorList>
            <person name="Studholme D.J."/>
            <person name="Sarris P."/>
        </authorList>
    </citation>
    <scope>NUCLEOTIDE SEQUENCE</scope>
    <source>
        <strain evidence="2">PFS-109/04</strain>
        <tissue evidence="2">Leaf</tissue>
    </source>
</reference>